<gene>
    <name evidence="2" type="primary">bamD</name>
    <name evidence="2" type="ORF">Pla100_27000</name>
</gene>
<comment type="caution">
    <text evidence="2">The sequence shown here is derived from an EMBL/GenBank/DDBJ whole genome shotgun (WGS) entry which is preliminary data.</text>
</comment>
<evidence type="ECO:0000313" key="2">
    <source>
        <dbReference type="EMBL" id="TWT96224.1"/>
    </source>
</evidence>
<feature type="compositionally biased region" description="Basic and acidic residues" evidence="1">
    <location>
        <begin position="421"/>
        <end position="430"/>
    </location>
</feature>
<feature type="compositionally biased region" description="Low complexity" evidence="1">
    <location>
        <begin position="407"/>
        <end position="420"/>
    </location>
</feature>
<proteinExistence type="predicted"/>
<evidence type="ECO:0000313" key="3">
    <source>
        <dbReference type="Proteomes" id="UP000316213"/>
    </source>
</evidence>
<dbReference type="Pfam" id="PF13174">
    <property type="entry name" value="TPR_6"/>
    <property type="match status" value="1"/>
</dbReference>
<protein>
    <submittedName>
        <fullName evidence="2">Outer membrane protein assembly factor BamD</fullName>
    </submittedName>
</protein>
<evidence type="ECO:0000256" key="1">
    <source>
        <dbReference type="SAM" id="MobiDB-lite"/>
    </source>
</evidence>
<dbReference type="SUPFAM" id="SSF48452">
    <property type="entry name" value="TPR-like"/>
    <property type="match status" value="1"/>
</dbReference>
<dbReference type="Gene3D" id="1.25.40.10">
    <property type="entry name" value="Tetratricopeptide repeat domain"/>
    <property type="match status" value="2"/>
</dbReference>
<sequence length="430" mass="49048" precursor="true">MRSGGLYQPETTDCFMTTQSPSFALHRSHRRWIFIFVMSAGLTAIHGAERTYAQDPIDSAWESTQKTLDRVSRFVTGREQANASKAKDLYQEGDRIFRAASANSSQVARDGDTEGREKAEFAKAAKLFRRASEAEPGSALSQDALFMQAESLFFADQLTEATDIYQKLQKDYPRNRHSDRVASRLFSITQYWIDTEKAGGGGIMPINLFDPTRPRLDVDGHAIRVLDSIRYDDPTGRLADDATMAAAAEYIRQGKFEMADEFLTDLRETFPDSEHFFLAHMLGIRCKLEVYAGPQYSGLMLEEAEKLVQQTRERFPNKLQDQQTADMLARASAEVAFRHAEHLSVRAQYREKKREFRAATEYYQRILNEYPNTPQAEKARERLQETTSLPAVPERRLTWLKAVFPDSKSSSPLEFSFESPTGEKRETVLR</sequence>
<dbReference type="EMBL" id="SJPM01000005">
    <property type="protein sequence ID" value="TWT96224.1"/>
    <property type="molecule type" value="Genomic_DNA"/>
</dbReference>
<name>A0A5C6A8D7_9BACT</name>
<dbReference type="Proteomes" id="UP000316213">
    <property type="component" value="Unassembled WGS sequence"/>
</dbReference>
<dbReference type="InterPro" id="IPR011990">
    <property type="entry name" value="TPR-like_helical_dom_sf"/>
</dbReference>
<feature type="region of interest" description="Disordered" evidence="1">
    <location>
        <begin position="406"/>
        <end position="430"/>
    </location>
</feature>
<reference evidence="2 3" key="1">
    <citation type="submission" date="2019-02" db="EMBL/GenBank/DDBJ databases">
        <title>Deep-cultivation of Planctomycetes and their phenomic and genomic characterization uncovers novel biology.</title>
        <authorList>
            <person name="Wiegand S."/>
            <person name="Jogler M."/>
            <person name="Boedeker C."/>
            <person name="Pinto D."/>
            <person name="Vollmers J."/>
            <person name="Rivas-Marin E."/>
            <person name="Kohn T."/>
            <person name="Peeters S.H."/>
            <person name="Heuer A."/>
            <person name="Rast P."/>
            <person name="Oberbeckmann S."/>
            <person name="Bunk B."/>
            <person name="Jeske O."/>
            <person name="Meyerdierks A."/>
            <person name="Storesund J.E."/>
            <person name="Kallscheuer N."/>
            <person name="Luecker S."/>
            <person name="Lage O.M."/>
            <person name="Pohl T."/>
            <person name="Merkel B.J."/>
            <person name="Hornburger P."/>
            <person name="Mueller R.-W."/>
            <person name="Bruemmer F."/>
            <person name="Labrenz M."/>
            <person name="Spormann A.M."/>
            <person name="Op Den Camp H."/>
            <person name="Overmann J."/>
            <person name="Amann R."/>
            <person name="Jetten M.S.M."/>
            <person name="Mascher T."/>
            <person name="Medema M.H."/>
            <person name="Devos D.P."/>
            <person name="Kaster A.-K."/>
            <person name="Ovreas L."/>
            <person name="Rohde M."/>
            <person name="Galperin M.Y."/>
            <person name="Jogler C."/>
        </authorList>
    </citation>
    <scope>NUCLEOTIDE SEQUENCE [LARGE SCALE GENOMIC DNA]</scope>
    <source>
        <strain evidence="2 3">Pla100</strain>
    </source>
</reference>
<dbReference type="InterPro" id="IPR019734">
    <property type="entry name" value="TPR_rpt"/>
</dbReference>
<organism evidence="2 3">
    <name type="scientific">Neorhodopirellula pilleata</name>
    <dbReference type="NCBI Taxonomy" id="2714738"/>
    <lineage>
        <taxon>Bacteria</taxon>
        <taxon>Pseudomonadati</taxon>
        <taxon>Planctomycetota</taxon>
        <taxon>Planctomycetia</taxon>
        <taxon>Pirellulales</taxon>
        <taxon>Pirellulaceae</taxon>
        <taxon>Neorhodopirellula</taxon>
    </lineage>
</organism>
<dbReference type="AlphaFoldDB" id="A0A5C6A8D7"/>
<keyword evidence="3" id="KW-1185">Reference proteome</keyword>
<accession>A0A5C6A8D7</accession>